<feature type="repeat" description="TPR" evidence="1">
    <location>
        <begin position="126"/>
        <end position="159"/>
    </location>
</feature>
<name>A0ABM9K1Y0_9RALS</name>
<dbReference type="Proteomes" id="UP001189813">
    <property type="component" value="Unassembled WGS sequence"/>
</dbReference>
<dbReference type="InterPro" id="IPR011990">
    <property type="entry name" value="TPR-like_helical_dom_sf"/>
</dbReference>
<dbReference type="InterPro" id="IPR019734">
    <property type="entry name" value="TPR_rpt"/>
</dbReference>
<protein>
    <recommendedName>
        <fullName evidence="4">Tetratricopeptide repeat protein</fullName>
    </recommendedName>
</protein>
<dbReference type="PROSITE" id="PS50005">
    <property type="entry name" value="TPR"/>
    <property type="match status" value="1"/>
</dbReference>
<dbReference type="SUPFAM" id="SSF48452">
    <property type="entry name" value="TPR-like"/>
    <property type="match status" value="1"/>
</dbReference>
<evidence type="ECO:0000256" key="1">
    <source>
        <dbReference type="PROSITE-ProRule" id="PRU00339"/>
    </source>
</evidence>
<dbReference type="Gene3D" id="1.25.40.10">
    <property type="entry name" value="Tetratricopeptide repeat domain"/>
    <property type="match status" value="1"/>
</dbReference>
<dbReference type="EMBL" id="CATZBU010000033">
    <property type="protein sequence ID" value="CAJ0809734.1"/>
    <property type="molecule type" value="Genomic_DNA"/>
</dbReference>
<keyword evidence="1" id="KW-0802">TPR repeat</keyword>
<sequence length="196" mass="21195">MTFVIVRPTTQRSASMSPTLPRNTAASINTVPSAEETPEEAAAHLTRGLDLFKAREYNRAIAALDAGTEHKRFADLADVVQADAYASLGEAWLRYGVPGVAKPALAAFEKATNHRGFEELPPDRQAAAYLNLGRALRDMGRIDDAVKAFNRGIAHAGFKQLESVRQVVATRALEMIAPPVASPPRSPVPGPQDRNR</sequence>
<dbReference type="SMART" id="SM00028">
    <property type="entry name" value="TPR"/>
    <property type="match status" value="2"/>
</dbReference>
<comment type="caution">
    <text evidence="2">The sequence shown here is derived from an EMBL/GenBank/DDBJ whole genome shotgun (WGS) entry which is preliminary data.</text>
</comment>
<gene>
    <name evidence="2" type="ORF">LMG19083_05009</name>
</gene>
<dbReference type="RefSeq" id="WP_316669735.1">
    <property type="nucleotide sequence ID" value="NZ_CATZBU010000033.1"/>
</dbReference>
<evidence type="ECO:0000313" key="3">
    <source>
        <dbReference type="Proteomes" id="UP001189813"/>
    </source>
</evidence>
<organism evidence="2 3">
    <name type="scientific">Ralstonia psammae</name>
    <dbReference type="NCBI Taxonomy" id="3058598"/>
    <lineage>
        <taxon>Bacteria</taxon>
        <taxon>Pseudomonadati</taxon>
        <taxon>Pseudomonadota</taxon>
        <taxon>Betaproteobacteria</taxon>
        <taxon>Burkholderiales</taxon>
        <taxon>Burkholderiaceae</taxon>
        <taxon>Ralstonia</taxon>
    </lineage>
</organism>
<accession>A0ABM9K1Y0</accession>
<evidence type="ECO:0000313" key="2">
    <source>
        <dbReference type="EMBL" id="CAJ0809734.1"/>
    </source>
</evidence>
<reference evidence="2 3" key="1">
    <citation type="submission" date="2023-07" db="EMBL/GenBank/DDBJ databases">
        <authorList>
            <person name="Peeters C."/>
        </authorList>
    </citation>
    <scope>NUCLEOTIDE SEQUENCE [LARGE SCALE GENOMIC DNA]</scope>
    <source>
        <strain evidence="2 3">LMG 19083</strain>
    </source>
</reference>
<evidence type="ECO:0008006" key="4">
    <source>
        <dbReference type="Google" id="ProtNLM"/>
    </source>
</evidence>
<proteinExistence type="predicted"/>
<keyword evidence="3" id="KW-1185">Reference proteome</keyword>